<feature type="domain" description="Prepilin type IV endopeptidase peptidase" evidence="4">
    <location>
        <begin position="10"/>
        <end position="113"/>
    </location>
</feature>
<dbReference type="PANTHER" id="PTHR30487">
    <property type="entry name" value="TYPE 4 PREPILIN-LIKE PROTEINS LEADER PEPTIDE-PROCESSING ENZYME"/>
    <property type="match status" value="1"/>
</dbReference>
<evidence type="ECO:0000259" key="4">
    <source>
        <dbReference type="Pfam" id="PF01478"/>
    </source>
</evidence>
<dbReference type="InterPro" id="IPR050882">
    <property type="entry name" value="Prepilin_peptidase/N-MTase"/>
</dbReference>
<evidence type="ECO:0000256" key="3">
    <source>
        <dbReference type="SAM" id="Phobius"/>
    </source>
</evidence>
<dbReference type="RefSeq" id="WP_046498368.1">
    <property type="nucleotide sequence ID" value="NZ_CP011132.1"/>
</dbReference>
<comment type="similarity">
    <text evidence="1 2">Belongs to the peptidase A24 family.</text>
</comment>
<proteinExistence type="inferred from homology"/>
<sequence length="160" mass="17396">MVTALPFLLLYVALSLSLSFCDVRSGQLPDRFTCPLLWGGLLFHLCIIPAQLADAVWGAVAGYASFAFIYWSYRLVRKREGLGYGDVKFLAALGAWHGWMSLPFLVFWAALLACSGIAALGIIHGKSALKNPLPFGPFLAAAGFITGCYRYTSVAINWSP</sequence>
<organism evidence="5 6">
    <name type="scientific">Citrobacter amalonaticus Y19</name>
    <dbReference type="NCBI Taxonomy" id="1261127"/>
    <lineage>
        <taxon>Bacteria</taxon>
        <taxon>Pseudomonadati</taxon>
        <taxon>Pseudomonadota</taxon>
        <taxon>Gammaproteobacteria</taxon>
        <taxon>Enterobacterales</taxon>
        <taxon>Enterobacteriaceae</taxon>
        <taxon>Citrobacter</taxon>
    </lineage>
</organism>
<dbReference type="EMBL" id="CP011132">
    <property type="protein sequence ID" value="AKE61988.1"/>
    <property type="molecule type" value="Genomic_DNA"/>
</dbReference>
<dbReference type="Gene3D" id="1.20.120.1220">
    <property type="match status" value="1"/>
</dbReference>
<dbReference type="OrthoDB" id="9789291at2"/>
<dbReference type="PANTHER" id="PTHR30487:SF0">
    <property type="entry name" value="PREPILIN LEADER PEPTIDASE_N-METHYLTRANSFERASE-RELATED"/>
    <property type="match status" value="1"/>
</dbReference>
<keyword evidence="3" id="KW-0472">Membrane</keyword>
<dbReference type="PRINTS" id="PR00864">
    <property type="entry name" value="PREPILNPTASE"/>
</dbReference>
<reference evidence="5 6" key="1">
    <citation type="journal article" date="2013" name="Appl. Microbiol. Biotechnol.">
        <title>Glycerol assimilation and production of 1,3-propanediol by Citrobacter amalonaticus Y19.</title>
        <authorList>
            <person name="Ainala S.K."/>
            <person name="Ashok S."/>
            <person name="Ko Y."/>
            <person name="Park S."/>
        </authorList>
    </citation>
    <scope>NUCLEOTIDE SEQUENCE [LARGE SCALE GENOMIC DNA]</scope>
    <source>
        <strain evidence="5 6">Y19</strain>
    </source>
</reference>
<evidence type="ECO:0000313" key="6">
    <source>
        <dbReference type="Proteomes" id="UP000034085"/>
    </source>
</evidence>
<evidence type="ECO:0000256" key="1">
    <source>
        <dbReference type="ARBA" id="ARBA00005801"/>
    </source>
</evidence>
<feature type="transmembrane region" description="Helical" evidence="3">
    <location>
        <begin position="105"/>
        <end position="123"/>
    </location>
</feature>
<dbReference type="GO" id="GO:0005886">
    <property type="term" value="C:plasma membrane"/>
    <property type="evidence" value="ECO:0007669"/>
    <property type="project" value="TreeGrafter"/>
</dbReference>
<feature type="transmembrane region" description="Helical" evidence="3">
    <location>
        <begin position="37"/>
        <end position="70"/>
    </location>
</feature>
<dbReference type="InterPro" id="IPR014032">
    <property type="entry name" value="Peptidase_A24A_bac"/>
</dbReference>
<dbReference type="AlphaFoldDB" id="A0A0F6RIQ4"/>
<evidence type="ECO:0000256" key="2">
    <source>
        <dbReference type="RuleBase" id="RU003793"/>
    </source>
</evidence>
<protein>
    <recommendedName>
        <fullName evidence="4">Prepilin type IV endopeptidase peptidase domain-containing protein</fullName>
    </recommendedName>
</protein>
<feature type="transmembrane region" description="Helical" evidence="3">
    <location>
        <begin position="135"/>
        <end position="152"/>
    </location>
</feature>
<dbReference type="Proteomes" id="UP000034085">
    <property type="component" value="Chromosome"/>
</dbReference>
<dbReference type="GO" id="GO:0004190">
    <property type="term" value="F:aspartic-type endopeptidase activity"/>
    <property type="evidence" value="ECO:0007669"/>
    <property type="project" value="InterPro"/>
</dbReference>
<keyword evidence="3" id="KW-0812">Transmembrane</keyword>
<keyword evidence="3" id="KW-1133">Transmembrane helix</keyword>
<dbReference type="KEGG" id="cama:F384_18225"/>
<dbReference type="PATRIC" id="fig|1261127.3.peg.3801"/>
<dbReference type="HOGENOM" id="CLU_057101_5_1_6"/>
<evidence type="ECO:0000313" key="5">
    <source>
        <dbReference type="EMBL" id="AKE61988.1"/>
    </source>
</evidence>
<dbReference type="Pfam" id="PF01478">
    <property type="entry name" value="Peptidase_A24"/>
    <property type="match status" value="1"/>
</dbReference>
<accession>A0A0F6RIQ4</accession>
<name>A0A0F6RIQ4_CITAM</name>
<dbReference type="InterPro" id="IPR000045">
    <property type="entry name" value="Prepilin_IV_endopep_pep"/>
</dbReference>
<gene>
    <name evidence="5" type="ORF">F384_18225</name>
</gene>
<dbReference type="GO" id="GO:0006465">
    <property type="term" value="P:signal peptide processing"/>
    <property type="evidence" value="ECO:0007669"/>
    <property type="project" value="TreeGrafter"/>
</dbReference>